<gene>
    <name evidence="2" type="ORF">CYNAS_LOCUS165</name>
</gene>
<keyword evidence="3" id="KW-1185">Reference proteome</keyword>
<dbReference type="AlphaFoldDB" id="A0AA36DLF6"/>
<keyword evidence="1" id="KW-0812">Transmembrane</keyword>
<sequence>MAQGDYPVIFEETTSDGTTIINYENATALFLITVMMIITFSIMVICGVLTARMLRKTTMSKKMFEIQKQLLKALTVQALIPFALAYMPRFVMFFFVVMGYPPLKIFSYTPLIITLYTVLDPIAIILFVNHYRLAVVDMVVVPFRRTSVGSTIEIQPMSTRSSYADIHRATETAFTHTWKRSL</sequence>
<accession>A0AA36DLF6</accession>
<dbReference type="Proteomes" id="UP001176961">
    <property type="component" value="Unassembled WGS sequence"/>
</dbReference>
<keyword evidence="1" id="KW-0472">Membrane</keyword>
<dbReference type="SUPFAM" id="SSF81321">
    <property type="entry name" value="Family A G protein-coupled receptor-like"/>
    <property type="match status" value="1"/>
</dbReference>
<dbReference type="Pfam" id="PF10326">
    <property type="entry name" value="7TM_GPCR_Str"/>
    <property type="match status" value="1"/>
</dbReference>
<dbReference type="PANTHER" id="PTHR22943:SF248">
    <property type="entry name" value="SEVEN TM RECEPTOR"/>
    <property type="match status" value="1"/>
</dbReference>
<evidence type="ECO:0000313" key="2">
    <source>
        <dbReference type="EMBL" id="CAJ0588182.1"/>
    </source>
</evidence>
<feature type="transmembrane region" description="Helical" evidence="1">
    <location>
        <begin position="28"/>
        <end position="49"/>
    </location>
</feature>
<feature type="transmembrane region" description="Helical" evidence="1">
    <location>
        <begin position="105"/>
        <end position="128"/>
    </location>
</feature>
<protein>
    <recommendedName>
        <fullName evidence="4">G protein-coupled receptor</fullName>
    </recommendedName>
</protein>
<comment type="caution">
    <text evidence="2">The sequence shown here is derived from an EMBL/GenBank/DDBJ whole genome shotgun (WGS) entry which is preliminary data.</text>
</comment>
<keyword evidence="1" id="KW-1133">Transmembrane helix</keyword>
<reference evidence="2" key="1">
    <citation type="submission" date="2023-07" db="EMBL/GenBank/DDBJ databases">
        <authorList>
            <consortium name="CYATHOMIX"/>
        </authorList>
    </citation>
    <scope>NUCLEOTIDE SEQUENCE</scope>
    <source>
        <strain evidence="2">N/A</strain>
    </source>
</reference>
<feature type="transmembrane region" description="Helical" evidence="1">
    <location>
        <begin position="70"/>
        <end position="99"/>
    </location>
</feature>
<dbReference type="PANTHER" id="PTHR22943">
    <property type="entry name" value="7-TRANSMEMBRANE DOMAIN RECEPTOR C.ELEGANS"/>
    <property type="match status" value="1"/>
</dbReference>
<evidence type="ECO:0008006" key="4">
    <source>
        <dbReference type="Google" id="ProtNLM"/>
    </source>
</evidence>
<proteinExistence type="predicted"/>
<name>A0AA36DLF6_CYLNA</name>
<dbReference type="InterPro" id="IPR019428">
    <property type="entry name" value="7TM_GPCR_serpentine_rcpt_Str"/>
</dbReference>
<organism evidence="2 3">
    <name type="scientific">Cylicocyclus nassatus</name>
    <name type="common">Nematode worm</name>
    <dbReference type="NCBI Taxonomy" id="53992"/>
    <lineage>
        <taxon>Eukaryota</taxon>
        <taxon>Metazoa</taxon>
        <taxon>Ecdysozoa</taxon>
        <taxon>Nematoda</taxon>
        <taxon>Chromadorea</taxon>
        <taxon>Rhabditida</taxon>
        <taxon>Rhabditina</taxon>
        <taxon>Rhabditomorpha</taxon>
        <taxon>Strongyloidea</taxon>
        <taxon>Strongylidae</taxon>
        <taxon>Cylicocyclus</taxon>
    </lineage>
</organism>
<dbReference type="EMBL" id="CATQJL010000001">
    <property type="protein sequence ID" value="CAJ0588182.1"/>
    <property type="molecule type" value="Genomic_DNA"/>
</dbReference>
<evidence type="ECO:0000256" key="1">
    <source>
        <dbReference type="SAM" id="Phobius"/>
    </source>
</evidence>
<dbReference type="Gene3D" id="1.20.1070.10">
    <property type="entry name" value="Rhodopsin 7-helix transmembrane proteins"/>
    <property type="match status" value="1"/>
</dbReference>
<evidence type="ECO:0000313" key="3">
    <source>
        <dbReference type="Proteomes" id="UP001176961"/>
    </source>
</evidence>